<comment type="catalytic activity">
    <reaction evidence="4">
        <text>a 2'-deoxyadenosine in DNA + S-adenosyl-L-methionine = an N(6)-methyl-2'-deoxyadenosine in DNA + S-adenosyl-L-homocysteine + H(+)</text>
        <dbReference type="Rhea" id="RHEA:15197"/>
        <dbReference type="Rhea" id="RHEA-COMP:12418"/>
        <dbReference type="Rhea" id="RHEA-COMP:12419"/>
        <dbReference type="ChEBI" id="CHEBI:15378"/>
        <dbReference type="ChEBI" id="CHEBI:57856"/>
        <dbReference type="ChEBI" id="CHEBI:59789"/>
        <dbReference type="ChEBI" id="CHEBI:90615"/>
        <dbReference type="ChEBI" id="CHEBI:90616"/>
        <dbReference type="EC" id="2.1.1.72"/>
    </reaction>
</comment>
<dbReference type="STRING" id="154981.AKJ29_08980"/>
<proteinExistence type="predicted"/>
<dbReference type="AlphaFoldDB" id="A0A0P7KKD6"/>
<evidence type="ECO:0000313" key="11">
    <source>
        <dbReference type="Proteomes" id="UP000050471"/>
    </source>
</evidence>
<dbReference type="REBASE" id="146734">
    <property type="entry name" value="Acr312ORF8980P"/>
</dbReference>
<dbReference type="OrthoDB" id="9806213at2"/>
<evidence type="ECO:0000256" key="4">
    <source>
        <dbReference type="ARBA" id="ARBA00047942"/>
    </source>
</evidence>
<keyword evidence="3" id="KW-0808">Transferase</keyword>
<dbReference type="InterPro" id="IPR046820">
    <property type="entry name" value="MmeI_TRD"/>
</dbReference>
<dbReference type="InterPro" id="IPR046816">
    <property type="entry name" value="MmeI_Mtase"/>
</dbReference>
<dbReference type="PANTHER" id="PTHR33841:SF1">
    <property type="entry name" value="DNA METHYLTRANSFERASE A"/>
    <property type="match status" value="1"/>
</dbReference>
<evidence type="ECO:0000259" key="5">
    <source>
        <dbReference type="Pfam" id="PF20464"/>
    </source>
</evidence>
<dbReference type="GO" id="GO:0009007">
    <property type="term" value="F:site-specific DNA-methyltransferase (adenine-specific) activity"/>
    <property type="evidence" value="ECO:0007669"/>
    <property type="project" value="UniProtKB-EC"/>
</dbReference>
<dbReference type="Pfam" id="PF20466">
    <property type="entry name" value="MmeI_TRD"/>
    <property type="match status" value="1"/>
</dbReference>
<evidence type="ECO:0000259" key="9">
    <source>
        <dbReference type="Pfam" id="PF20473"/>
    </source>
</evidence>
<evidence type="ECO:0000259" key="7">
    <source>
        <dbReference type="Pfam" id="PF20466"/>
    </source>
</evidence>
<evidence type="ECO:0000256" key="3">
    <source>
        <dbReference type="ARBA" id="ARBA00022679"/>
    </source>
</evidence>
<reference evidence="10 11" key="1">
    <citation type="submission" date="2015-09" db="EMBL/GenBank/DDBJ databases">
        <title>Draft genome sequence of Aliiroseovarius crassostreae CV919-312TSm, the causative agent of Roseovarius Oyster Disease (formerly Juvenile Oyster Disease).</title>
        <authorList>
            <person name="Kessner L."/>
            <person name="Spinard E."/>
            <person name="Nelson D."/>
        </authorList>
    </citation>
    <scope>NUCLEOTIDE SEQUENCE [LARGE SCALE GENOMIC DNA]</scope>
    <source>
        <strain evidence="10 11">CV919-312</strain>
    </source>
</reference>
<dbReference type="RefSeq" id="WP_055191988.1">
    <property type="nucleotide sequence ID" value="NZ_FPBS01000014.1"/>
</dbReference>
<dbReference type="GO" id="GO:0032259">
    <property type="term" value="P:methylation"/>
    <property type="evidence" value="ECO:0007669"/>
    <property type="project" value="UniProtKB-KW"/>
</dbReference>
<evidence type="ECO:0000259" key="8">
    <source>
        <dbReference type="Pfam" id="PF20467"/>
    </source>
</evidence>
<dbReference type="InterPro" id="IPR046819">
    <property type="entry name" value="MmeI_hel"/>
</dbReference>
<feature type="domain" description="MmeI-like helicase spacer" evidence="6">
    <location>
        <begin position="171"/>
        <end position="248"/>
    </location>
</feature>
<dbReference type="InterPro" id="IPR050953">
    <property type="entry name" value="N4_N6_ade-DNA_methylase"/>
</dbReference>
<organism evidence="10 11">
    <name type="scientific">Aliiroseovarius crassostreae</name>
    <dbReference type="NCBI Taxonomy" id="154981"/>
    <lineage>
        <taxon>Bacteria</taxon>
        <taxon>Pseudomonadati</taxon>
        <taxon>Pseudomonadota</taxon>
        <taxon>Alphaproteobacteria</taxon>
        <taxon>Rhodobacterales</taxon>
        <taxon>Paracoccaceae</taxon>
        <taxon>Aliiroseovarius</taxon>
    </lineage>
</organism>
<protein>
    <recommendedName>
        <fullName evidence="1">site-specific DNA-methyltransferase (adenine-specific)</fullName>
        <ecNumber evidence="1">2.1.1.72</ecNumber>
    </recommendedName>
</protein>
<feature type="domain" description="MmeI-like N-terminal" evidence="5">
    <location>
        <begin position="1"/>
        <end position="159"/>
    </location>
</feature>
<keyword evidence="2" id="KW-0489">Methyltransferase</keyword>
<dbReference type="InterPro" id="IPR029063">
    <property type="entry name" value="SAM-dependent_MTases_sf"/>
</dbReference>
<comment type="caution">
    <text evidence="10">The sequence shown here is derived from an EMBL/GenBank/DDBJ whole genome shotgun (WGS) entry which is preliminary data.</text>
</comment>
<name>A0A0P7KKD6_9RHOB</name>
<dbReference type="EC" id="2.1.1.72" evidence="1"/>
<dbReference type="SUPFAM" id="SSF53335">
    <property type="entry name" value="S-adenosyl-L-methionine-dependent methyltransferases"/>
    <property type="match status" value="1"/>
</dbReference>
<accession>A0A0P7KKD6</accession>
<dbReference type="InterPro" id="IPR046818">
    <property type="entry name" value="MmeI_C"/>
</dbReference>
<feature type="domain" description="MmeI-like C-terminal" evidence="8">
    <location>
        <begin position="808"/>
        <end position="885"/>
    </location>
</feature>
<sequence length="902" mass="101582">MNPTEIFEALEQISDKPFNAEEFPFEFAQATDVAQAAIAKLRNGTTNKSDQPGGVLVNKKFHFAPAMTGMADVTLEALRNSKKTATAKPAILIATDGEMVAAQQRVSGETLHCRFDEIGDKFGFFLPAAGKERYEAAEENPIDVKVTAKLAKLYDALVKKNPDWASDERRHEMNQLMMRLIFCMFAEDVGIFPDNQFSQILFNHAGNKGEEAREVIIAAFSAMNLPKDKRDDLPAWTGELDYVNGGLFAGSIDAPVFDVTAYRYLRDACGEDWREINPDIFGSMIQSVADPKQRSELGMHYTSVPNIMKVIGPLFLDDLDGEINKAWEKPTALVRVLDRLEGIRVFDPACGSGNFLVVSYRQLREREMRVLERLEALKHNKQNVMFSRVRIENFHGIEITDFAAETAKLALFIAEYQANAVFKEVFGQGPASLPLRESAHIVCDNALRVDWEEVCPPPAEGEEVFIAGNPPFVGTTYRTKEQRADFNDVFAGNIRNAGRLDFSTAWMFLASNYVRNFRAKSSLITTSSTVQGAAVEPLWSNILNDGVKIFFAHRPFKWRNNAAKNAAVECVIVGLSAQPHRSLVLFEGDLKKECNQINAYLIDGDEVFVEATRSGLFGLHSMGPGNFPYDFGHLILSPSEKEALIESAPASEQFVYKFVGSQEVIKGIERHCLWIDDDKVAEAQSIEEIRERIEKVRHDRSQSTDAGTNRLAARPHQFREHNAPKSHMILVPRTSSERRDYLPVDRAAGKIVSSDNNQVLYDAPEWCLALVASRIHLVWIAAVCGKLKSDFRYSNTLGWNTFPVPKFSDDQLEELNASARKILKCRYSHYPATIAELYDPDKMPDDLRAVHRENDELLETMYIGRPFRNDSERLEHLFKLYAAKIKQIEKQAAKSKRGKRSK</sequence>
<evidence type="ECO:0000256" key="2">
    <source>
        <dbReference type="ARBA" id="ARBA00022603"/>
    </source>
</evidence>
<keyword evidence="11" id="KW-1185">Reference proteome</keyword>
<dbReference type="InterPro" id="IPR046817">
    <property type="entry name" value="MmeI_N"/>
</dbReference>
<feature type="domain" description="MmeI-like target recognition" evidence="7">
    <location>
        <begin position="603"/>
        <end position="806"/>
    </location>
</feature>
<dbReference type="Pfam" id="PF20473">
    <property type="entry name" value="MmeI_Mtase"/>
    <property type="match status" value="1"/>
</dbReference>
<feature type="domain" description="MmeI-like DNA-methyltransferase" evidence="9">
    <location>
        <begin position="324"/>
        <end position="586"/>
    </location>
</feature>
<dbReference type="Gene3D" id="3.40.50.150">
    <property type="entry name" value="Vaccinia Virus protein VP39"/>
    <property type="match status" value="1"/>
</dbReference>
<evidence type="ECO:0000256" key="1">
    <source>
        <dbReference type="ARBA" id="ARBA00011900"/>
    </source>
</evidence>
<evidence type="ECO:0000259" key="6">
    <source>
        <dbReference type="Pfam" id="PF20465"/>
    </source>
</evidence>
<dbReference type="PANTHER" id="PTHR33841">
    <property type="entry name" value="DNA METHYLTRANSFERASE YEEA-RELATED"/>
    <property type="match status" value="1"/>
</dbReference>
<dbReference type="Pfam" id="PF20465">
    <property type="entry name" value="MmeI_hel"/>
    <property type="match status" value="1"/>
</dbReference>
<dbReference type="Pfam" id="PF20467">
    <property type="entry name" value="MmeI_C"/>
    <property type="match status" value="1"/>
</dbReference>
<evidence type="ECO:0000313" key="10">
    <source>
        <dbReference type="EMBL" id="KPN62362.1"/>
    </source>
</evidence>
<dbReference type="Pfam" id="PF20464">
    <property type="entry name" value="MmeI_N"/>
    <property type="match status" value="1"/>
</dbReference>
<gene>
    <name evidence="10" type="ORF">AKJ29_08980</name>
</gene>
<dbReference type="EMBL" id="LKBA01000019">
    <property type="protein sequence ID" value="KPN62362.1"/>
    <property type="molecule type" value="Genomic_DNA"/>
</dbReference>
<dbReference type="Proteomes" id="UP000050471">
    <property type="component" value="Unassembled WGS sequence"/>
</dbReference>